<sequence length="322" mass="36942">MIEVNFCDRSIKKFVSTPETTVGELVQKIQQKMYLDKDIESFGLFEAKIVDGVKIEKYLKADDLVPKIESGGRFEFKKRFFYNDNKDDAVCTHLEFSQLREDVNRDRYTLNERELLELAAIDLRVTFGEPDASKHKAGFLVNAKHIERLIPRSFFDKKKPEAWEKLLLDEYQRIAFDPIESDFQGKLRYISRLKEMQQEFFGSVFFEATQSSTSISERVPSVIAVNRNGIHAFKKPPPPEKKGFFSKKSDDLPSQLALVKSSSFKEIQGWAILPQTNTFVYTITSSSASEGLRVEYESPVAADIPDVCQTFVQKIIAETESE</sequence>
<evidence type="ECO:0000313" key="4">
    <source>
        <dbReference type="Proteomes" id="UP000324800"/>
    </source>
</evidence>
<reference evidence="3 4" key="1">
    <citation type="submission" date="2019-03" db="EMBL/GenBank/DDBJ databases">
        <title>Single cell metagenomics reveals metabolic interactions within the superorganism composed of flagellate Streblomastix strix and complex community of Bacteroidetes bacteria on its surface.</title>
        <authorList>
            <person name="Treitli S.C."/>
            <person name="Kolisko M."/>
            <person name="Husnik F."/>
            <person name="Keeling P."/>
            <person name="Hampl V."/>
        </authorList>
    </citation>
    <scope>NUCLEOTIDE SEQUENCE [LARGE SCALE GENOMIC DNA]</scope>
    <source>
        <strain evidence="3">ST1C</strain>
    </source>
</reference>
<dbReference type="PROSITE" id="PS50057">
    <property type="entry name" value="FERM_3"/>
    <property type="match status" value="1"/>
</dbReference>
<accession>A0A5J4WQ11</accession>
<dbReference type="Gene3D" id="1.20.80.10">
    <property type="match status" value="1"/>
</dbReference>
<dbReference type="InterPro" id="IPR000299">
    <property type="entry name" value="FERM_domain"/>
</dbReference>
<comment type="caution">
    <text evidence="3">The sequence shown here is derived from an EMBL/GenBank/DDBJ whole genome shotgun (WGS) entry which is preliminary data.</text>
</comment>
<proteinExistence type="predicted"/>
<dbReference type="SMART" id="SM00295">
    <property type="entry name" value="B41"/>
    <property type="match status" value="1"/>
</dbReference>
<feature type="domain" description="Ras-associating" evidence="2">
    <location>
        <begin position="1"/>
        <end position="81"/>
    </location>
</feature>
<dbReference type="InterPro" id="IPR014352">
    <property type="entry name" value="FERM/acyl-CoA-bd_prot_sf"/>
</dbReference>
<dbReference type="PROSITE" id="PS50200">
    <property type="entry name" value="RA"/>
    <property type="match status" value="1"/>
</dbReference>
<dbReference type="InterPro" id="IPR000159">
    <property type="entry name" value="RA_dom"/>
</dbReference>
<dbReference type="Gene3D" id="3.10.20.90">
    <property type="entry name" value="Phosphatidylinositol 3-kinase Catalytic Subunit, Chain A, domain 1"/>
    <property type="match status" value="1"/>
</dbReference>
<dbReference type="AlphaFoldDB" id="A0A5J4WQ11"/>
<dbReference type="Pfam" id="PF00373">
    <property type="entry name" value="FERM_M"/>
    <property type="match status" value="1"/>
</dbReference>
<dbReference type="OrthoDB" id="10262320at2759"/>
<dbReference type="InterPro" id="IPR019748">
    <property type="entry name" value="FERM_central"/>
</dbReference>
<dbReference type="InterPro" id="IPR035963">
    <property type="entry name" value="FERM_2"/>
</dbReference>
<dbReference type="InterPro" id="IPR019749">
    <property type="entry name" value="Band_41_domain"/>
</dbReference>
<dbReference type="GO" id="GO:0007165">
    <property type="term" value="P:signal transduction"/>
    <property type="evidence" value="ECO:0007669"/>
    <property type="project" value="InterPro"/>
</dbReference>
<gene>
    <name evidence="3" type="ORF">EZS28_008242</name>
</gene>
<evidence type="ECO:0000259" key="1">
    <source>
        <dbReference type="PROSITE" id="PS50057"/>
    </source>
</evidence>
<evidence type="ECO:0008006" key="5">
    <source>
        <dbReference type="Google" id="ProtNLM"/>
    </source>
</evidence>
<name>A0A5J4WQ11_9EUKA</name>
<protein>
    <recommendedName>
        <fullName evidence="5">FERM domain-containing protein</fullName>
    </recommendedName>
</protein>
<dbReference type="SUPFAM" id="SSF47031">
    <property type="entry name" value="Second domain of FERM"/>
    <property type="match status" value="1"/>
</dbReference>
<evidence type="ECO:0000313" key="3">
    <source>
        <dbReference type="EMBL" id="KAA6396229.1"/>
    </source>
</evidence>
<feature type="domain" description="FERM" evidence="1">
    <location>
        <begin position="1"/>
        <end position="322"/>
    </location>
</feature>
<evidence type="ECO:0000259" key="2">
    <source>
        <dbReference type="PROSITE" id="PS50200"/>
    </source>
</evidence>
<dbReference type="CDD" id="cd14473">
    <property type="entry name" value="FERM_B-lobe"/>
    <property type="match status" value="1"/>
</dbReference>
<dbReference type="Proteomes" id="UP000324800">
    <property type="component" value="Unassembled WGS sequence"/>
</dbReference>
<dbReference type="EMBL" id="SNRW01001481">
    <property type="protein sequence ID" value="KAA6396229.1"/>
    <property type="molecule type" value="Genomic_DNA"/>
</dbReference>
<organism evidence="3 4">
    <name type="scientific">Streblomastix strix</name>
    <dbReference type="NCBI Taxonomy" id="222440"/>
    <lineage>
        <taxon>Eukaryota</taxon>
        <taxon>Metamonada</taxon>
        <taxon>Preaxostyla</taxon>
        <taxon>Oxymonadida</taxon>
        <taxon>Streblomastigidae</taxon>
        <taxon>Streblomastix</taxon>
    </lineage>
</organism>